<protein>
    <submittedName>
        <fullName evidence="1">Uncharacterized protein</fullName>
    </submittedName>
</protein>
<evidence type="ECO:0000313" key="2">
    <source>
        <dbReference type="Proteomes" id="UP000694308"/>
    </source>
</evidence>
<keyword evidence="2" id="KW-1185">Reference proteome</keyword>
<proteinExistence type="predicted"/>
<comment type="caution">
    <text evidence="1">The sequence shown here is derived from an EMBL/GenBank/DDBJ whole genome shotgun (WGS) entry which is preliminary data.</text>
</comment>
<gene>
    <name evidence="1" type="ORF">I6U48_08030</name>
</gene>
<dbReference type="RefSeq" id="WP_218319889.1">
    <property type="nucleotide sequence ID" value="NZ_JAEEGC010000034.1"/>
</dbReference>
<dbReference type="AlphaFoldDB" id="A0A949TUW7"/>
<dbReference type="Proteomes" id="UP000694308">
    <property type="component" value="Unassembled WGS sequence"/>
</dbReference>
<sequence length="126" mass="14753">MDSPEIFVDSDYILALKTADKYCCAWLSRAGSIAYDLISDNIKSQYKDKEDFIMQFAGVSNPHHEAFEISGCSCRAKDRITFRVWMYYHYTGEYIPPYKRPDNNTFIELIKIEEETWLVDKVTTKP</sequence>
<accession>A0A949TUW7</accession>
<reference evidence="1" key="1">
    <citation type="submission" date="2020-12" db="EMBL/GenBank/DDBJ databases">
        <title>Clostridium thailandense sp. nov., a novel acetogenic bacterium isolated from peat land soil in Thailand.</title>
        <authorList>
            <person name="Chaikitkaew S."/>
            <person name="Birkeland N.K."/>
        </authorList>
    </citation>
    <scope>NUCLEOTIDE SEQUENCE</scope>
    <source>
        <strain evidence="1">PL3</strain>
    </source>
</reference>
<evidence type="ECO:0000313" key="1">
    <source>
        <dbReference type="EMBL" id="MBV7272858.1"/>
    </source>
</evidence>
<name>A0A949TUW7_9CLOT</name>
<dbReference type="EMBL" id="JAEEGC010000034">
    <property type="protein sequence ID" value="MBV7272858.1"/>
    <property type="molecule type" value="Genomic_DNA"/>
</dbReference>
<organism evidence="1 2">
    <name type="scientific">Clostridium thailandense</name>
    <dbReference type="NCBI Taxonomy" id="2794346"/>
    <lineage>
        <taxon>Bacteria</taxon>
        <taxon>Bacillati</taxon>
        <taxon>Bacillota</taxon>
        <taxon>Clostridia</taxon>
        <taxon>Eubacteriales</taxon>
        <taxon>Clostridiaceae</taxon>
        <taxon>Clostridium</taxon>
    </lineage>
</organism>